<accession>A0A5C5ZYQ7</accession>
<name>A0A5C5ZYQ7_9BACT</name>
<dbReference type="Gene3D" id="2.60.120.260">
    <property type="entry name" value="Galactose-binding domain-like"/>
    <property type="match status" value="1"/>
</dbReference>
<dbReference type="EMBL" id="SJPR01000012">
    <property type="protein sequence ID" value="TWT92138.1"/>
    <property type="molecule type" value="Genomic_DNA"/>
</dbReference>
<feature type="domain" description="Non-reducing end beta-L-arabinofuranosidase-like GH127 middle" evidence="3">
    <location>
        <begin position="454"/>
        <end position="549"/>
    </location>
</feature>
<dbReference type="InterPro" id="IPR049046">
    <property type="entry name" value="Beta-AFase-like_GH127_middle"/>
</dbReference>
<evidence type="ECO:0000259" key="3">
    <source>
        <dbReference type="Pfam" id="PF20736"/>
    </source>
</evidence>
<evidence type="ECO:0000256" key="1">
    <source>
        <dbReference type="SAM" id="MobiDB-lite"/>
    </source>
</evidence>
<evidence type="ECO:0000313" key="4">
    <source>
        <dbReference type="EMBL" id="TWT92138.1"/>
    </source>
</evidence>
<protein>
    <recommendedName>
        <fullName evidence="6">Non-reducing end beta-L-arabinofuranosidase</fullName>
    </recommendedName>
</protein>
<organism evidence="4 5">
    <name type="scientific">Botrimarina colliarenosi</name>
    <dbReference type="NCBI Taxonomy" id="2528001"/>
    <lineage>
        <taxon>Bacteria</taxon>
        <taxon>Pseudomonadati</taxon>
        <taxon>Planctomycetota</taxon>
        <taxon>Planctomycetia</taxon>
        <taxon>Pirellulales</taxon>
        <taxon>Lacipirellulaceae</taxon>
        <taxon>Botrimarina</taxon>
    </lineage>
</organism>
<reference evidence="4 5" key="1">
    <citation type="submission" date="2019-02" db="EMBL/GenBank/DDBJ databases">
        <title>Deep-cultivation of Planctomycetes and their phenomic and genomic characterization uncovers novel biology.</title>
        <authorList>
            <person name="Wiegand S."/>
            <person name="Jogler M."/>
            <person name="Boedeker C."/>
            <person name="Pinto D."/>
            <person name="Vollmers J."/>
            <person name="Rivas-Marin E."/>
            <person name="Kohn T."/>
            <person name="Peeters S.H."/>
            <person name="Heuer A."/>
            <person name="Rast P."/>
            <person name="Oberbeckmann S."/>
            <person name="Bunk B."/>
            <person name="Jeske O."/>
            <person name="Meyerdierks A."/>
            <person name="Storesund J.E."/>
            <person name="Kallscheuer N."/>
            <person name="Luecker S."/>
            <person name="Lage O.M."/>
            <person name="Pohl T."/>
            <person name="Merkel B.J."/>
            <person name="Hornburger P."/>
            <person name="Mueller R.-W."/>
            <person name="Bruemmer F."/>
            <person name="Labrenz M."/>
            <person name="Spormann A.M."/>
            <person name="Op Den Camp H."/>
            <person name="Overmann J."/>
            <person name="Amann R."/>
            <person name="Jetten M.S.M."/>
            <person name="Mascher T."/>
            <person name="Medema M.H."/>
            <person name="Devos D.P."/>
            <person name="Kaster A.-K."/>
            <person name="Ovreas L."/>
            <person name="Rohde M."/>
            <person name="Galperin M.Y."/>
            <person name="Jogler C."/>
        </authorList>
    </citation>
    <scope>NUCLEOTIDE SEQUENCE [LARGE SCALE GENOMIC DNA]</scope>
    <source>
        <strain evidence="4 5">Pla108</strain>
    </source>
</reference>
<dbReference type="Pfam" id="PF20736">
    <property type="entry name" value="Glyco_hydro127M"/>
    <property type="match status" value="1"/>
</dbReference>
<dbReference type="PANTHER" id="PTHR31151">
    <property type="entry name" value="PROLINE-TRNA LIGASE (DUF1680)"/>
    <property type="match status" value="1"/>
</dbReference>
<comment type="caution">
    <text evidence="4">The sequence shown here is derived from an EMBL/GenBank/DDBJ whole genome shotgun (WGS) entry which is preliminary data.</text>
</comment>
<feature type="domain" description="Non-reducing end beta-L-arabinofuranosidase-like GH127 catalytic" evidence="2">
    <location>
        <begin position="139"/>
        <end position="440"/>
    </location>
</feature>
<dbReference type="SUPFAM" id="SSF48208">
    <property type="entry name" value="Six-hairpin glycosidases"/>
    <property type="match status" value="1"/>
</dbReference>
<proteinExistence type="predicted"/>
<dbReference type="GO" id="GO:0005975">
    <property type="term" value="P:carbohydrate metabolic process"/>
    <property type="evidence" value="ECO:0007669"/>
    <property type="project" value="InterPro"/>
</dbReference>
<dbReference type="OrthoDB" id="9757939at2"/>
<sequence>MGDPLIKQSVARPLSAAPAIFVPRSWWPTVIITVSLVVVVGPLASGETSISALTRPPTDVRNSHYLSNRPPLQPAAFVKLPIGSVKPRGWLLETLRRQRAGLAGRLQEVSAWLQEDGNAWVDPQGRGKWGWEEVPYWLRGSILLAQLLDDGDLNAETVGWIEAVLASKRPNGDFGPRRIFGDDDSPDLWANILMLSCLQSYYECTADPRVIELMLGYCRYVATIPDEKMLTHFWQYYRGGDLLEVVYWLFNHTEEEWLLGLAEKVHRNTANWRLNGDLPSWHGVNIAQAFGEPATYYLQSGDSSDLRAAYDNFRLVRKSYGRFPGGMFAADENARVGYRDPRQAIETCAVVEQIRSDQQLLVITGDPLWADHVEDVAFNTFPATLAPDYRSLRYLTSPNLVVSDSRDYSPGIENVGPMFNFNPLSHRCCQHNHTQGWPRFIEYLWLATNDHGLLAACYGPSVVEAVVGDGVAVRVVETTRYPFEEQVVFDITPDSPAKFPLYLRIPAWSKRTEVTLNDVVVAENIAQGGYVRIEHRWKHGDTVTLRMPMDVRVHRWRDNHNSISVSRGPITYALRIGSTKVVVDPTDTAAVDTQWRPDVDLEAWPAFELHPTTPWNYGLVLEELPVEDNFRVEHREWPRSNYPFAPDSSPVAIRCEGKRIPEWTVDLTGMCGRLQQSPAYSEAPTEPLTLLPMGAAPLRISVFPEAGDDRGLRRWRGVASTDLSYTPAASYCSADDRLSAMADGLLPCASSDQAIPRLTFLPRTGTTEWLQADFDQPRDLRSVSVYWCDDSSRYDHAPTGPFDKAINEADCRVPASWRLLYRDGQDWKPVQTDGPYGTDVNRFNVTSFAPVVTTALRIEVQLAPEASAGVLEWRIGGSTREPPAAAQASDNSRDASP</sequence>
<dbReference type="InterPro" id="IPR008928">
    <property type="entry name" value="6-hairpin_glycosidase_sf"/>
</dbReference>
<dbReference type="InterPro" id="IPR012878">
    <property type="entry name" value="Beta-AFase-like_GH127_cat"/>
</dbReference>
<evidence type="ECO:0008006" key="6">
    <source>
        <dbReference type="Google" id="ProtNLM"/>
    </source>
</evidence>
<dbReference type="Pfam" id="PF07944">
    <property type="entry name" value="Beta-AFase-like_GH127_cat"/>
    <property type="match status" value="1"/>
</dbReference>
<dbReference type="AlphaFoldDB" id="A0A5C5ZYQ7"/>
<dbReference type="PANTHER" id="PTHR31151:SF0">
    <property type="entry name" value="PROLINE-TRNA LIGASE (DUF1680)"/>
    <property type="match status" value="1"/>
</dbReference>
<dbReference type="Proteomes" id="UP000317421">
    <property type="component" value="Unassembled WGS sequence"/>
</dbReference>
<keyword evidence="5" id="KW-1185">Reference proteome</keyword>
<dbReference type="RefSeq" id="WP_146446819.1">
    <property type="nucleotide sequence ID" value="NZ_SJPR01000012.1"/>
</dbReference>
<gene>
    <name evidence="4" type="ORF">Pla108_41480</name>
</gene>
<evidence type="ECO:0000313" key="5">
    <source>
        <dbReference type="Proteomes" id="UP000317421"/>
    </source>
</evidence>
<evidence type="ECO:0000259" key="2">
    <source>
        <dbReference type="Pfam" id="PF07944"/>
    </source>
</evidence>
<feature type="region of interest" description="Disordered" evidence="1">
    <location>
        <begin position="878"/>
        <end position="897"/>
    </location>
</feature>